<comment type="caution">
    <text evidence="1">The sequence shown here is derived from an EMBL/GenBank/DDBJ whole genome shotgun (WGS) entry which is preliminary data.</text>
</comment>
<dbReference type="Proteomes" id="UP000289734">
    <property type="component" value="Unassembled WGS sequence"/>
</dbReference>
<evidence type="ECO:0000313" key="2">
    <source>
        <dbReference type="Proteomes" id="UP000289734"/>
    </source>
</evidence>
<proteinExistence type="predicted"/>
<organism evidence="1 2">
    <name type="scientific">Flavobacterium piscinae</name>
    <dbReference type="NCBI Taxonomy" id="2506424"/>
    <lineage>
        <taxon>Bacteria</taxon>
        <taxon>Pseudomonadati</taxon>
        <taxon>Bacteroidota</taxon>
        <taxon>Flavobacteriia</taxon>
        <taxon>Flavobacteriales</taxon>
        <taxon>Flavobacteriaceae</taxon>
        <taxon>Flavobacterium</taxon>
    </lineage>
</organism>
<gene>
    <name evidence="1" type="ORF">EQG68_09275</name>
</gene>
<evidence type="ECO:0000313" key="1">
    <source>
        <dbReference type="EMBL" id="RXR31851.1"/>
    </source>
</evidence>
<dbReference type="RefSeq" id="WP_129464567.1">
    <property type="nucleotide sequence ID" value="NZ_SBKQ01000008.1"/>
</dbReference>
<dbReference type="OrthoDB" id="1448232at2"/>
<dbReference type="AlphaFoldDB" id="A0A4Q1KPE3"/>
<accession>A0A4Q1KPE3</accession>
<protein>
    <submittedName>
        <fullName evidence="1">Uncharacterized protein</fullName>
    </submittedName>
</protein>
<name>A0A4Q1KPE3_9FLAO</name>
<sequence length="77" mass="9029">METIRIDCEPNIKTKVIEFLNNFSSKDYKIVTEDASFINDKKKLEVTLEKIANGKAEYFSPDELDKYLEKTISKYED</sequence>
<keyword evidence="2" id="KW-1185">Reference proteome</keyword>
<dbReference type="EMBL" id="SBKQ01000008">
    <property type="protein sequence ID" value="RXR31851.1"/>
    <property type="molecule type" value="Genomic_DNA"/>
</dbReference>
<reference evidence="2" key="1">
    <citation type="submission" date="2019-01" db="EMBL/GenBank/DDBJ databases">
        <title>Cytophagaceae bacterium strain CAR-16.</title>
        <authorList>
            <person name="Chen W.-M."/>
        </authorList>
    </citation>
    <scope>NUCLEOTIDE SEQUENCE [LARGE SCALE GENOMIC DNA]</scope>
    <source>
        <strain evidence="2">ICH-30</strain>
    </source>
</reference>